<comment type="similarity">
    <text evidence="1 7">Belongs to the universal ribosomal protein uL18 family.</text>
</comment>
<dbReference type="OrthoDB" id="9810939at2"/>
<comment type="function">
    <text evidence="7">This is one of the proteins that bind and probably mediate the attachment of the 5S RNA into the large ribosomal subunit, where it forms part of the central protuberance.</text>
</comment>
<dbReference type="GO" id="GO:0008097">
    <property type="term" value="F:5S rRNA binding"/>
    <property type="evidence" value="ECO:0007669"/>
    <property type="project" value="TreeGrafter"/>
</dbReference>
<evidence type="ECO:0000256" key="5">
    <source>
        <dbReference type="ARBA" id="ARBA00023274"/>
    </source>
</evidence>
<dbReference type="GO" id="GO:0022625">
    <property type="term" value="C:cytosolic large ribosomal subunit"/>
    <property type="evidence" value="ECO:0007669"/>
    <property type="project" value="TreeGrafter"/>
</dbReference>
<dbReference type="RefSeq" id="WP_146504867.1">
    <property type="nucleotide sequence ID" value="NZ_SJPG01000001.1"/>
</dbReference>
<reference evidence="8 9" key="1">
    <citation type="submission" date="2019-02" db="EMBL/GenBank/DDBJ databases">
        <title>Deep-cultivation of Planctomycetes and their phenomic and genomic characterization uncovers novel biology.</title>
        <authorList>
            <person name="Wiegand S."/>
            <person name="Jogler M."/>
            <person name="Boedeker C."/>
            <person name="Pinto D."/>
            <person name="Vollmers J."/>
            <person name="Rivas-Marin E."/>
            <person name="Kohn T."/>
            <person name="Peeters S.H."/>
            <person name="Heuer A."/>
            <person name="Rast P."/>
            <person name="Oberbeckmann S."/>
            <person name="Bunk B."/>
            <person name="Jeske O."/>
            <person name="Meyerdierks A."/>
            <person name="Storesund J.E."/>
            <person name="Kallscheuer N."/>
            <person name="Luecker S."/>
            <person name="Lage O.M."/>
            <person name="Pohl T."/>
            <person name="Merkel B.J."/>
            <person name="Hornburger P."/>
            <person name="Mueller R.-W."/>
            <person name="Bruemmer F."/>
            <person name="Labrenz M."/>
            <person name="Spormann A.M."/>
            <person name="Op Den Camp H."/>
            <person name="Overmann J."/>
            <person name="Amann R."/>
            <person name="Jetten M.S.M."/>
            <person name="Mascher T."/>
            <person name="Medema M.H."/>
            <person name="Devos D.P."/>
            <person name="Kaster A.-K."/>
            <person name="Ovreas L."/>
            <person name="Rohde M."/>
            <person name="Galperin M.Y."/>
            <person name="Jogler C."/>
        </authorList>
    </citation>
    <scope>NUCLEOTIDE SEQUENCE [LARGE SCALE GENOMIC DNA]</scope>
    <source>
        <strain evidence="8 9">Pan54</strain>
    </source>
</reference>
<dbReference type="AlphaFoldDB" id="A0A5C5XJ82"/>
<dbReference type="InterPro" id="IPR004389">
    <property type="entry name" value="Ribosomal_uL18_bac-type"/>
</dbReference>
<comment type="caution">
    <text evidence="8">The sequence shown here is derived from an EMBL/GenBank/DDBJ whole genome shotgun (WGS) entry which is preliminary data.</text>
</comment>
<dbReference type="PANTHER" id="PTHR12899">
    <property type="entry name" value="39S RIBOSOMAL PROTEIN L18, MITOCHONDRIAL"/>
    <property type="match status" value="1"/>
</dbReference>
<dbReference type="PANTHER" id="PTHR12899:SF3">
    <property type="entry name" value="LARGE RIBOSOMAL SUBUNIT PROTEIN UL18M"/>
    <property type="match status" value="1"/>
</dbReference>
<dbReference type="Gene3D" id="3.30.420.100">
    <property type="match status" value="1"/>
</dbReference>
<dbReference type="GO" id="GO:0006412">
    <property type="term" value="P:translation"/>
    <property type="evidence" value="ECO:0007669"/>
    <property type="project" value="UniProtKB-UniRule"/>
</dbReference>
<keyword evidence="4 7" id="KW-0689">Ribosomal protein</keyword>
<accession>A0A5C5XJ82</accession>
<keyword evidence="5 7" id="KW-0687">Ribonucleoprotein</keyword>
<dbReference type="CDD" id="cd00432">
    <property type="entry name" value="Ribosomal_L18_L5e"/>
    <property type="match status" value="1"/>
</dbReference>
<keyword evidence="2 7" id="KW-0699">rRNA-binding</keyword>
<evidence type="ECO:0000256" key="2">
    <source>
        <dbReference type="ARBA" id="ARBA00022730"/>
    </source>
</evidence>
<dbReference type="SUPFAM" id="SSF53137">
    <property type="entry name" value="Translational machinery components"/>
    <property type="match status" value="1"/>
</dbReference>
<comment type="subunit">
    <text evidence="7">Part of the 50S ribosomal subunit; part of the 5S rRNA/L5/L18/L25 subcomplex. Contacts the 5S and 23S rRNAs.</text>
</comment>
<organism evidence="8 9">
    <name type="scientific">Rubinisphaera italica</name>
    <dbReference type="NCBI Taxonomy" id="2527969"/>
    <lineage>
        <taxon>Bacteria</taxon>
        <taxon>Pseudomonadati</taxon>
        <taxon>Planctomycetota</taxon>
        <taxon>Planctomycetia</taxon>
        <taxon>Planctomycetales</taxon>
        <taxon>Planctomycetaceae</taxon>
        <taxon>Rubinisphaera</taxon>
    </lineage>
</organism>
<keyword evidence="9" id="KW-1185">Reference proteome</keyword>
<keyword evidence="3 7" id="KW-0694">RNA-binding</keyword>
<gene>
    <name evidence="7 8" type="primary">rplR</name>
    <name evidence="8" type="ORF">Pan54_38310</name>
</gene>
<evidence type="ECO:0000256" key="3">
    <source>
        <dbReference type="ARBA" id="ARBA00022884"/>
    </source>
</evidence>
<evidence type="ECO:0000256" key="7">
    <source>
        <dbReference type="HAMAP-Rule" id="MF_01337"/>
    </source>
</evidence>
<dbReference type="HAMAP" id="MF_01337_B">
    <property type="entry name" value="Ribosomal_uL18_B"/>
    <property type="match status" value="1"/>
</dbReference>
<dbReference type="Pfam" id="PF00861">
    <property type="entry name" value="Ribosomal_L18p"/>
    <property type="match status" value="1"/>
</dbReference>
<dbReference type="InterPro" id="IPR057268">
    <property type="entry name" value="Ribosomal_L18"/>
</dbReference>
<evidence type="ECO:0000256" key="6">
    <source>
        <dbReference type="ARBA" id="ARBA00035197"/>
    </source>
</evidence>
<evidence type="ECO:0000256" key="4">
    <source>
        <dbReference type="ARBA" id="ARBA00022980"/>
    </source>
</evidence>
<name>A0A5C5XJ82_9PLAN</name>
<sequence>MKVQKRVTNRRNRRAFRVRNRVRSIGKLRLSVFRSNCHMYAQIIDDAAGNTVVSASTIEPAIAGPSKYAGNVEGATKVGQLLAERAKEKGIDAVAFDRGSYKYHGRVKALADAAREGGLNF</sequence>
<protein>
    <recommendedName>
        <fullName evidence="6 7">Large ribosomal subunit protein uL18</fullName>
    </recommendedName>
</protein>
<dbReference type="FunFam" id="3.30.420.100:FF:000001">
    <property type="entry name" value="50S ribosomal protein L18"/>
    <property type="match status" value="1"/>
</dbReference>
<evidence type="ECO:0000256" key="1">
    <source>
        <dbReference type="ARBA" id="ARBA00007116"/>
    </source>
</evidence>
<dbReference type="InterPro" id="IPR005484">
    <property type="entry name" value="Ribosomal_uL18_bac/plant/anim"/>
</dbReference>
<dbReference type="GO" id="GO:0003735">
    <property type="term" value="F:structural constituent of ribosome"/>
    <property type="evidence" value="ECO:0007669"/>
    <property type="project" value="InterPro"/>
</dbReference>
<dbReference type="NCBIfam" id="TIGR00060">
    <property type="entry name" value="L18_bact"/>
    <property type="match status" value="1"/>
</dbReference>
<proteinExistence type="inferred from homology"/>
<dbReference type="EMBL" id="SJPG01000001">
    <property type="protein sequence ID" value="TWT63080.1"/>
    <property type="molecule type" value="Genomic_DNA"/>
</dbReference>
<evidence type="ECO:0000313" key="8">
    <source>
        <dbReference type="EMBL" id="TWT63080.1"/>
    </source>
</evidence>
<dbReference type="Proteomes" id="UP000316095">
    <property type="component" value="Unassembled WGS sequence"/>
</dbReference>
<evidence type="ECO:0000313" key="9">
    <source>
        <dbReference type="Proteomes" id="UP000316095"/>
    </source>
</evidence>